<dbReference type="InterPro" id="IPR036155">
    <property type="entry name" value="Crypto/Photolyase_N_sf"/>
</dbReference>
<protein>
    <submittedName>
        <fullName evidence="10">Deoxyribodipyrimidine photo-lyase</fullName>
    </submittedName>
</protein>
<dbReference type="InterPro" id="IPR006050">
    <property type="entry name" value="DNA_photolyase_N"/>
</dbReference>
<dbReference type="SUPFAM" id="SSF48173">
    <property type="entry name" value="Cryptochrome/photolyase FAD-binding domain"/>
    <property type="match status" value="1"/>
</dbReference>
<dbReference type="InterPro" id="IPR005101">
    <property type="entry name" value="Cryptochr/Photolyase_FAD-bd"/>
</dbReference>
<organism evidence="10 11">
    <name type="scientific">Cognatilysobacter bugurensis</name>
    <dbReference type="NCBI Taxonomy" id="543356"/>
    <lineage>
        <taxon>Bacteria</taxon>
        <taxon>Pseudomonadati</taxon>
        <taxon>Pseudomonadota</taxon>
        <taxon>Gammaproteobacteria</taxon>
        <taxon>Lysobacterales</taxon>
        <taxon>Lysobacteraceae</taxon>
        <taxon>Cognatilysobacter</taxon>
    </lineage>
</organism>
<comment type="cofactor">
    <cofactor evidence="1">
        <name>(6R)-5,10-methylene-5,6,7,8-tetrahydrofolate</name>
        <dbReference type="ChEBI" id="CHEBI:15636"/>
    </cofactor>
</comment>
<dbReference type="GO" id="GO:0009416">
    <property type="term" value="P:response to light stimulus"/>
    <property type="evidence" value="ECO:0007669"/>
    <property type="project" value="TreeGrafter"/>
</dbReference>
<dbReference type="PRINTS" id="PR00147">
    <property type="entry name" value="DNAPHOTLYASE"/>
</dbReference>
<dbReference type="PANTHER" id="PTHR11455:SF9">
    <property type="entry name" value="CRYPTOCHROME CIRCADIAN CLOCK 5 ISOFORM X1"/>
    <property type="match status" value="1"/>
</dbReference>
<feature type="site" description="Electron transfer via tryptophanyl radical" evidence="7">
    <location>
        <position position="387"/>
    </location>
</feature>
<dbReference type="Proteomes" id="UP000646426">
    <property type="component" value="Unassembled WGS sequence"/>
</dbReference>
<gene>
    <name evidence="10" type="primary">phr</name>
    <name evidence="10" type="ORF">GCM10007067_16350</name>
</gene>
<dbReference type="GO" id="GO:0003904">
    <property type="term" value="F:deoxyribodipyrimidine photo-lyase activity"/>
    <property type="evidence" value="ECO:0007669"/>
    <property type="project" value="TreeGrafter"/>
</dbReference>
<evidence type="ECO:0000259" key="9">
    <source>
        <dbReference type="PROSITE" id="PS51645"/>
    </source>
</evidence>
<dbReference type="InterPro" id="IPR018394">
    <property type="entry name" value="DNA_photolyase_1_CS_C"/>
</dbReference>
<evidence type="ECO:0000256" key="7">
    <source>
        <dbReference type="PIRSR" id="PIRSR602081-2"/>
    </source>
</evidence>
<comment type="similarity">
    <text evidence="8">Belongs to the DNA photolyase family.</text>
</comment>
<dbReference type="InterPro" id="IPR014729">
    <property type="entry name" value="Rossmann-like_a/b/a_fold"/>
</dbReference>
<dbReference type="PROSITE" id="PS51645">
    <property type="entry name" value="PHR_CRY_ALPHA_BETA"/>
    <property type="match status" value="1"/>
</dbReference>
<dbReference type="PROSITE" id="PS00394">
    <property type="entry name" value="DNA_PHOTOLYASES_1_1"/>
    <property type="match status" value="1"/>
</dbReference>
<feature type="domain" description="Photolyase/cryptochrome alpha/beta" evidence="9">
    <location>
        <begin position="2"/>
        <end position="131"/>
    </location>
</feature>
<feature type="binding site" evidence="6">
    <location>
        <position position="276"/>
    </location>
    <ligand>
        <name>FAD</name>
        <dbReference type="ChEBI" id="CHEBI:57692"/>
    </ligand>
</feature>
<keyword evidence="5 8" id="KW-0157">Chromophore</keyword>
<evidence type="ECO:0000256" key="1">
    <source>
        <dbReference type="ARBA" id="ARBA00001932"/>
    </source>
</evidence>
<dbReference type="Pfam" id="PF00875">
    <property type="entry name" value="DNA_photolyase"/>
    <property type="match status" value="1"/>
</dbReference>
<feature type="site" description="Electron transfer via tryptophanyl radical" evidence="7">
    <location>
        <position position="364"/>
    </location>
</feature>
<accession>A0A918W817</accession>
<dbReference type="Pfam" id="PF03441">
    <property type="entry name" value="FAD_binding_7"/>
    <property type="match status" value="1"/>
</dbReference>
<sequence length="477" mass="53320">MPTALLWFRNDLRLDDHPALRLALERGFDVLCVYVHAPHEEGAWAPGAASNAWRARSLDALDAALQARGARLHCVHGDSVDALQRIAHEADARAVFWTRRYEPAIEARDAHVKRQLRDAGLLAQSVNGALLHEPWDVATKSGDPYRVFGAYWKTAQAQRRPWRAWSAPARIPAAAPGAQACRDLGIGAPASLGLAPRVRWDAGFWDTSEPGEAGALRALRRFIDTALAGYAEGRDAPACNGTSGLSAHLHFGEIAVGRVVSEVEASAAPREQVDAFVRQLGWREFAHHLLHHYPHTAEHNLDGRFDAFEWRTSDEAELDAWRRGRTGIPIIDAGMRELWHSGRMHNRVRMLVASLLTKHMRVHWSVGARWFWDTLVDADLANNALGWQWVAGTGADAAPYFRVFNPVLQARRFDPDGAYVRRWLPELAPLPDKAVFEPWTAPDLVRRIAPDYPRRPIVDLARGRDEALAAYQALHRT</sequence>
<feature type="site" description="Electron transfer via tryptophanyl radical" evidence="7">
    <location>
        <position position="310"/>
    </location>
</feature>
<evidence type="ECO:0000256" key="8">
    <source>
        <dbReference type="RuleBase" id="RU004182"/>
    </source>
</evidence>
<dbReference type="Gene3D" id="1.25.40.80">
    <property type="match status" value="1"/>
</dbReference>
<evidence type="ECO:0000313" key="11">
    <source>
        <dbReference type="Proteomes" id="UP000646426"/>
    </source>
</evidence>
<comment type="cofactor">
    <cofactor evidence="6">
        <name>FAD</name>
        <dbReference type="ChEBI" id="CHEBI:57692"/>
    </cofactor>
    <text evidence="6">Binds 1 FAD per subunit.</text>
</comment>
<dbReference type="Gene3D" id="1.10.579.10">
    <property type="entry name" value="DNA Cyclobutane Dipyrimidine Photolyase, subunit A, domain 3"/>
    <property type="match status" value="1"/>
</dbReference>
<evidence type="ECO:0000256" key="6">
    <source>
        <dbReference type="PIRSR" id="PIRSR602081-1"/>
    </source>
</evidence>
<feature type="binding site" evidence="6">
    <location>
        <position position="230"/>
    </location>
    <ligand>
        <name>FAD</name>
        <dbReference type="ChEBI" id="CHEBI:57692"/>
    </ligand>
</feature>
<comment type="similarity">
    <text evidence="2">Belongs to the DNA photolyase class-1 family.</text>
</comment>
<evidence type="ECO:0000256" key="4">
    <source>
        <dbReference type="ARBA" id="ARBA00022827"/>
    </source>
</evidence>
<comment type="caution">
    <text evidence="10">The sequence shown here is derived from an EMBL/GenBank/DDBJ whole genome shotgun (WGS) entry which is preliminary data.</text>
</comment>
<reference evidence="10" key="2">
    <citation type="submission" date="2020-09" db="EMBL/GenBank/DDBJ databases">
        <authorList>
            <person name="Sun Q."/>
            <person name="Kim S."/>
        </authorList>
    </citation>
    <scope>NUCLEOTIDE SEQUENCE</scope>
    <source>
        <strain evidence="10">KCTC 23077</strain>
    </source>
</reference>
<name>A0A918W817_9GAMM</name>
<dbReference type="RefSeq" id="WP_189455259.1">
    <property type="nucleotide sequence ID" value="NZ_BMYD01000002.1"/>
</dbReference>
<evidence type="ECO:0000256" key="3">
    <source>
        <dbReference type="ARBA" id="ARBA00022630"/>
    </source>
</evidence>
<dbReference type="SUPFAM" id="SSF52425">
    <property type="entry name" value="Cryptochrome/photolyase, N-terminal domain"/>
    <property type="match status" value="1"/>
</dbReference>
<dbReference type="Gene3D" id="3.40.50.620">
    <property type="entry name" value="HUPs"/>
    <property type="match status" value="1"/>
</dbReference>
<feature type="binding site" evidence="6">
    <location>
        <begin position="242"/>
        <end position="246"/>
    </location>
    <ligand>
        <name>FAD</name>
        <dbReference type="ChEBI" id="CHEBI:57692"/>
    </ligand>
</feature>
<evidence type="ECO:0000256" key="5">
    <source>
        <dbReference type="ARBA" id="ARBA00022991"/>
    </source>
</evidence>
<proteinExistence type="inferred from homology"/>
<dbReference type="GO" id="GO:0006139">
    <property type="term" value="P:nucleobase-containing compound metabolic process"/>
    <property type="evidence" value="ECO:0007669"/>
    <property type="project" value="UniProtKB-ARBA"/>
</dbReference>
<reference evidence="10" key="1">
    <citation type="journal article" date="2014" name="Int. J. Syst. Evol. Microbiol.">
        <title>Complete genome sequence of Corynebacterium casei LMG S-19264T (=DSM 44701T), isolated from a smear-ripened cheese.</title>
        <authorList>
            <consortium name="US DOE Joint Genome Institute (JGI-PGF)"/>
            <person name="Walter F."/>
            <person name="Albersmeier A."/>
            <person name="Kalinowski J."/>
            <person name="Ruckert C."/>
        </authorList>
    </citation>
    <scope>NUCLEOTIDE SEQUENCE</scope>
    <source>
        <strain evidence="10">KCTC 23077</strain>
    </source>
</reference>
<evidence type="ECO:0000256" key="2">
    <source>
        <dbReference type="ARBA" id="ARBA00005862"/>
    </source>
</evidence>
<dbReference type="AlphaFoldDB" id="A0A918W817"/>
<dbReference type="GO" id="GO:0071949">
    <property type="term" value="F:FAD binding"/>
    <property type="evidence" value="ECO:0007669"/>
    <property type="project" value="TreeGrafter"/>
</dbReference>
<evidence type="ECO:0000313" key="10">
    <source>
        <dbReference type="EMBL" id="GHA79558.1"/>
    </source>
</evidence>
<dbReference type="GO" id="GO:0003677">
    <property type="term" value="F:DNA binding"/>
    <property type="evidence" value="ECO:0007669"/>
    <property type="project" value="TreeGrafter"/>
</dbReference>
<keyword evidence="11" id="KW-1185">Reference proteome</keyword>
<dbReference type="EMBL" id="BMYD01000002">
    <property type="protein sequence ID" value="GHA79558.1"/>
    <property type="molecule type" value="Genomic_DNA"/>
</dbReference>
<dbReference type="InterPro" id="IPR036134">
    <property type="entry name" value="Crypto/Photolyase_FAD-like_sf"/>
</dbReference>
<dbReference type="InterPro" id="IPR002081">
    <property type="entry name" value="Cryptochrome/DNA_photolyase_1"/>
</dbReference>
<keyword evidence="4 6" id="KW-0274">FAD</keyword>
<dbReference type="GO" id="GO:0006950">
    <property type="term" value="P:response to stress"/>
    <property type="evidence" value="ECO:0007669"/>
    <property type="project" value="UniProtKB-ARBA"/>
</dbReference>
<feature type="binding site" evidence="6">
    <location>
        <begin position="377"/>
        <end position="379"/>
    </location>
    <ligand>
        <name>FAD</name>
        <dbReference type="ChEBI" id="CHEBI:57692"/>
    </ligand>
</feature>
<keyword evidence="3 6" id="KW-0285">Flavoprotein</keyword>
<dbReference type="PANTHER" id="PTHR11455">
    <property type="entry name" value="CRYPTOCHROME"/>
    <property type="match status" value="1"/>
</dbReference>